<evidence type="ECO:0008006" key="5">
    <source>
        <dbReference type="Google" id="ProtNLM"/>
    </source>
</evidence>
<feature type="transmembrane region" description="Helical" evidence="2">
    <location>
        <begin position="45"/>
        <end position="70"/>
    </location>
</feature>
<keyword evidence="2" id="KW-1133">Transmembrane helix</keyword>
<dbReference type="EMBL" id="JAGGMS010000001">
    <property type="protein sequence ID" value="MBP2178775.1"/>
    <property type="molecule type" value="Genomic_DNA"/>
</dbReference>
<gene>
    <name evidence="3" type="ORF">JOM49_000301</name>
</gene>
<organism evidence="3 4">
    <name type="scientific">Amycolatopsis magusensis</name>
    <dbReference type="NCBI Taxonomy" id="882444"/>
    <lineage>
        <taxon>Bacteria</taxon>
        <taxon>Bacillati</taxon>
        <taxon>Actinomycetota</taxon>
        <taxon>Actinomycetes</taxon>
        <taxon>Pseudonocardiales</taxon>
        <taxon>Pseudonocardiaceae</taxon>
        <taxon>Amycolatopsis</taxon>
    </lineage>
</organism>
<feature type="transmembrane region" description="Helical" evidence="2">
    <location>
        <begin position="110"/>
        <end position="132"/>
    </location>
</feature>
<dbReference type="RefSeq" id="WP_209662407.1">
    <property type="nucleotide sequence ID" value="NZ_JAGGMS010000001.1"/>
</dbReference>
<proteinExistence type="predicted"/>
<sequence length="197" mass="19989">MTQPNYPQYPQQPQYPQSGGYPAQPYPAGPPGYPGMQPKPSGGTAITAGVLAVLGALWALISLVASIVVLSEYGSLVAYSYIGLGLTAIEAVLLLVGGILLFMKKPAGRWMVIVGCALVLLSYALGMVMTAVGTSGLDSSVGGAVIGGAAVGLIIVAVPAIATLVLAAVPPTGRYLRQNAAPQQPMGYPQGPGPQGW</sequence>
<reference evidence="3 4" key="1">
    <citation type="submission" date="2021-03" db="EMBL/GenBank/DDBJ databases">
        <title>Sequencing the genomes of 1000 actinobacteria strains.</title>
        <authorList>
            <person name="Klenk H.-P."/>
        </authorList>
    </citation>
    <scope>NUCLEOTIDE SEQUENCE [LARGE SCALE GENOMIC DNA]</scope>
    <source>
        <strain evidence="3 4">DSM 45510</strain>
    </source>
</reference>
<feature type="transmembrane region" description="Helical" evidence="2">
    <location>
        <begin position="76"/>
        <end position="103"/>
    </location>
</feature>
<evidence type="ECO:0000256" key="1">
    <source>
        <dbReference type="SAM" id="MobiDB-lite"/>
    </source>
</evidence>
<keyword evidence="2" id="KW-0812">Transmembrane</keyword>
<keyword evidence="4" id="KW-1185">Reference proteome</keyword>
<keyword evidence="2" id="KW-0472">Membrane</keyword>
<name>A0ABS4PIN3_9PSEU</name>
<accession>A0ABS4PIN3</accession>
<feature type="region of interest" description="Disordered" evidence="1">
    <location>
        <begin position="1"/>
        <end position="23"/>
    </location>
</feature>
<dbReference type="Proteomes" id="UP000741013">
    <property type="component" value="Unassembled WGS sequence"/>
</dbReference>
<evidence type="ECO:0000313" key="3">
    <source>
        <dbReference type="EMBL" id="MBP2178775.1"/>
    </source>
</evidence>
<evidence type="ECO:0000313" key="4">
    <source>
        <dbReference type="Proteomes" id="UP000741013"/>
    </source>
</evidence>
<feature type="transmembrane region" description="Helical" evidence="2">
    <location>
        <begin position="144"/>
        <end position="169"/>
    </location>
</feature>
<comment type="caution">
    <text evidence="3">The sequence shown here is derived from an EMBL/GenBank/DDBJ whole genome shotgun (WGS) entry which is preliminary data.</text>
</comment>
<protein>
    <recommendedName>
        <fullName evidence="5">Tryptophan-associated transmembrane protein (Trp_oprn_chp)</fullName>
    </recommendedName>
</protein>
<evidence type="ECO:0000256" key="2">
    <source>
        <dbReference type="SAM" id="Phobius"/>
    </source>
</evidence>